<evidence type="ECO:0000256" key="11">
    <source>
        <dbReference type="SAM" id="MobiDB-lite"/>
    </source>
</evidence>
<keyword evidence="4" id="KW-0832">Ubl conjugation</keyword>
<comment type="function">
    <text evidence="8">Regulates cellular senescence through inhibition of PTEN translation. Acts as a pro-apoptotic regulator in response to DNA damage.</text>
</comment>
<dbReference type="InterPro" id="IPR023674">
    <property type="entry name" value="Ribosomal_uL1-like"/>
</dbReference>
<keyword evidence="6" id="KW-0175">Coiled coil</keyword>
<name>A0A8C5F7V4_GADMO</name>
<dbReference type="CTD" id="26156"/>
<dbReference type="RefSeq" id="XP_030196501.1">
    <property type="nucleotide sequence ID" value="XM_030340641.1"/>
</dbReference>
<evidence type="ECO:0000256" key="6">
    <source>
        <dbReference type="ARBA" id="ARBA00023054"/>
    </source>
</evidence>
<dbReference type="GO" id="GO:0003723">
    <property type="term" value="F:RNA binding"/>
    <property type="evidence" value="ECO:0007669"/>
    <property type="project" value="InterPro"/>
</dbReference>
<evidence type="ECO:0000256" key="3">
    <source>
        <dbReference type="ARBA" id="ARBA00022553"/>
    </source>
</evidence>
<evidence type="ECO:0000256" key="5">
    <source>
        <dbReference type="ARBA" id="ARBA00022990"/>
    </source>
</evidence>
<feature type="region of interest" description="Disordered" evidence="11">
    <location>
        <begin position="290"/>
        <end position="377"/>
    </location>
</feature>
<dbReference type="Ensembl" id="ENSGMOT00000014315.2">
    <property type="protein sequence ID" value="ENSGMOP00000013952.2"/>
    <property type="gene ID" value="ENSGMOG00000013048.2"/>
</dbReference>
<evidence type="ECO:0000256" key="7">
    <source>
        <dbReference type="ARBA" id="ARBA00023242"/>
    </source>
</evidence>
<dbReference type="GO" id="GO:0005730">
    <property type="term" value="C:nucleolus"/>
    <property type="evidence" value="ECO:0007669"/>
    <property type="project" value="UniProtKB-SubCell"/>
</dbReference>
<dbReference type="Proteomes" id="UP000694546">
    <property type="component" value="Chromosome 18"/>
</dbReference>
<dbReference type="OMA" id="PQRAYKN"/>
<sequence>MAATNEALVLDREQVKKAVLALQAFLKSKSTSEALFLNESEHISLLFTLWKIPKKARNIRVPLPHNQRSDTDEVCLFTRDEPNMTGEQTQRFYKRLLEEKGINIAEVIPYKLLKTEYKSIESKRRLLGNFDVFLSDDRIRRLLPSHLGKNFYKNKKDPLSVNLQSKSLARDLNSVIHGTRVKINNKGACCMASIGHSGMTTEQLTENIESAVKGVDEMRTQGAVVKLIHLKSLASVALPIYNAVLSQIANLDVAQKSANYLKKKMVAKKVSGADDNDEEIPTLVPIGTPAKKAKLEKPQKSKKKVALETAPEADGQKKAPRPRRRRRIRKPAENALTPNALNKSPKHGRQKKTQKHQPQKTGKPSPKPKKKARKMTK</sequence>
<dbReference type="InterPro" id="IPR016095">
    <property type="entry name" value="Ribosomal_uL1_3-a/b-sand"/>
</dbReference>
<evidence type="ECO:0000256" key="1">
    <source>
        <dbReference type="ARBA" id="ARBA00004604"/>
    </source>
</evidence>
<keyword evidence="13" id="KW-1185">Reference proteome</keyword>
<dbReference type="PANTHER" id="PTHR23105">
    <property type="entry name" value="RIBOSOMAL PROTEIN L7AE FAMILY MEMBER"/>
    <property type="match status" value="1"/>
</dbReference>
<dbReference type="InterPro" id="IPR050257">
    <property type="entry name" value="eL8/uL1-like"/>
</dbReference>
<keyword evidence="3" id="KW-0597">Phosphoprotein</keyword>
<dbReference type="KEGG" id="gmh:115531397"/>
<dbReference type="Gene3D" id="3.40.50.790">
    <property type="match status" value="1"/>
</dbReference>
<dbReference type="InterPro" id="IPR028364">
    <property type="entry name" value="Ribosomal_uL1/biogenesis"/>
</dbReference>
<dbReference type="AlphaFoldDB" id="A0A8C5F7V4"/>
<keyword evidence="7" id="KW-0539">Nucleus</keyword>
<gene>
    <name evidence="12" type="primary">rsl1d1</name>
</gene>
<feature type="compositionally biased region" description="Basic residues" evidence="11">
    <location>
        <begin position="318"/>
        <end position="329"/>
    </location>
</feature>
<reference evidence="12" key="1">
    <citation type="submission" date="2025-08" db="UniProtKB">
        <authorList>
            <consortium name="Ensembl"/>
        </authorList>
    </citation>
    <scope>IDENTIFICATION</scope>
</reference>
<evidence type="ECO:0000256" key="8">
    <source>
        <dbReference type="ARBA" id="ARBA00054167"/>
    </source>
</evidence>
<dbReference type="GeneID" id="115531397"/>
<evidence type="ECO:0000256" key="2">
    <source>
        <dbReference type="ARBA" id="ARBA00022499"/>
    </source>
</evidence>
<protein>
    <recommendedName>
        <fullName evidence="10">Ribosomal L1 domain-containing protein 1</fullName>
    </recommendedName>
</protein>
<evidence type="ECO:0000256" key="9">
    <source>
        <dbReference type="ARBA" id="ARBA00061550"/>
    </source>
</evidence>
<comment type="similarity">
    <text evidence="9">Belongs to the universal ribosomal protein uL1 family. Highly divergent.</text>
</comment>
<keyword evidence="5" id="KW-0007">Acetylation</keyword>
<keyword evidence="2" id="KW-1017">Isopeptide bond</keyword>
<dbReference type="Pfam" id="PF00687">
    <property type="entry name" value="Ribosomal_L1"/>
    <property type="match status" value="1"/>
</dbReference>
<feature type="compositionally biased region" description="Basic residues" evidence="11">
    <location>
        <begin position="344"/>
        <end position="358"/>
    </location>
</feature>
<dbReference type="CDD" id="cd00403">
    <property type="entry name" value="Ribosomal_L1"/>
    <property type="match status" value="1"/>
</dbReference>
<dbReference type="GeneTree" id="ENSGT00440000038603"/>
<proteinExistence type="inferred from homology"/>
<reference evidence="12" key="2">
    <citation type="submission" date="2025-09" db="UniProtKB">
        <authorList>
            <consortium name="Ensembl"/>
        </authorList>
    </citation>
    <scope>IDENTIFICATION</scope>
</reference>
<evidence type="ECO:0000313" key="12">
    <source>
        <dbReference type="Ensembl" id="ENSGMOP00000013952.2"/>
    </source>
</evidence>
<accession>A0A8C5F7V4</accession>
<comment type="subcellular location">
    <subcellularLocation>
        <location evidence="1">Nucleus</location>
        <location evidence="1">Nucleolus</location>
    </subcellularLocation>
</comment>
<dbReference type="FunFam" id="3.40.50.790:FF:000004">
    <property type="entry name" value="Ribosomal L1 domain-containing 1-like 1"/>
    <property type="match status" value="1"/>
</dbReference>
<evidence type="ECO:0000313" key="13">
    <source>
        <dbReference type="Proteomes" id="UP000694546"/>
    </source>
</evidence>
<evidence type="ECO:0000256" key="10">
    <source>
        <dbReference type="ARBA" id="ARBA00070787"/>
    </source>
</evidence>
<evidence type="ECO:0000256" key="4">
    <source>
        <dbReference type="ARBA" id="ARBA00022843"/>
    </source>
</evidence>
<dbReference type="OrthoDB" id="10251727at2759"/>
<dbReference type="SUPFAM" id="SSF56808">
    <property type="entry name" value="Ribosomal protein L1"/>
    <property type="match status" value="1"/>
</dbReference>
<feature type="compositionally biased region" description="Basic residues" evidence="11">
    <location>
        <begin position="366"/>
        <end position="377"/>
    </location>
</feature>
<organism evidence="12 13">
    <name type="scientific">Gadus morhua</name>
    <name type="common">Atlantic cod</name>
    <dbReference type="NCBI Taxonomy" id="8049"/>
    <lineage>
        <taxon>Eukaryota</taxon>
        <taxon>Metazoa</taxon>
        <taxon>Chordata</taxon>
        <taxon>Craniata</taxon>
        <taxon>Vertebrata</taxon>
        <taxon>Euteleostomi</taxon>
        <taxon>Actinopterygii</taxon>
        <taxon>Neopterygii</taxon>
        <taxon>Teleostei</taxon>
        <taxon>Neoteleostei</taxon>
        <taxon>Acanthomorphata</taxon>
        <taxon>Zeiogadaria</taxon>
        <taxon>Gadariae</taxon>
        <taxon>Gadiformes</taxon>
        <taxon>Gadoidei</taxon>
        <taxon>Gadidae</taxon>
        <taxon>Gadus</taxon>
    </lineage>
</organism>